<proteinExistence type="predicted"/>
<keyword evidence="1" id="KW-0732">Signal</keyword>
<evidence type="ECO:0000259" key="2">
    <source>
        <dbReference type="Pfam" id="PF00188"/>
    </source>
</evidence>
<dbReference type="EMBL" id="CP036426">
    <property type="protein sequence ID" value="QDV33141.1"/>
    <property type="molecule type" value="Genomic_DNA"/>
</dbReference>
<dbReference type="InterPro" id="IPR035940">
    <property type="entry name" value="CAP_sf"/>
</dbReference>
<dbReference type="KEGG" id="tpla:ElP_09830"/>
<evidence type="ECO:0000256" key="1">
    <source>
        <dbReference type="SAM" id="SignalP"/>
    </source>
</evidence>
<keyword evidence="4" id="KW-1185">Reference proteome</keyword>
<feature type="signal peptide" evidence="1">
    <location>
        <begin position="1"/>
        <end position="32"/>
    </location>
</feature>
<name>A0A518GX36_9BACT</name>
<reference evidence="3 4" key="1">
    <citation type="submission" date="2019-02" db="EMBL/GenBank/DDBJ databases">
        <title>Deep-cultivation of Planctomycetes and their phenomic and genomic characterization uncovers novel biology.</title>
        <authorList>
            <person name="Wiegand S."/>
            <person name="Jogler M."/>
            <person name="Boedeker C."/>
            <person name="Pinto D."/>
            <person name="Vollmers J."/>
            <person name="Rivas-Marin E."/>
            <person name="Kohn T."/>
            <person name="Peeters S.H."/>
            <person name="Heuer A."/>
            <person name="Rast P."/>
            <person name="Oberbeckmann S."/>
            <person name="Bunk B."/>
            <person name="Jeske O."/>
            <person name="Meyerdierks A."/>
            <person name="Storesund J.E."/>
            <person name="Kallscheuer N."/>
            <person name="Luecker S."/>
            <person name="Lage O.M."/>
            <person name="Pohl T."/>
            <person name="Merkel B.J."/>
            <person name="Hornburger P."/>
            <person name="Mueller R.-W."/>
            <person name="Bruemmer F."/>
            <person name="Labrenz M."/>
            <person name="Spormann A.M."/>
            <person name="Op den Camp H."/>
            <person name="Overmann J."/>
            <person name="Amann R."/>
            <person name="Jetten M.S.M."/>
            <person name="Mascher T."/>
            <person name="Medema M.H."/>
            <person name="Devos D.P."/>
            <person name="Kaster A.-K."/>
            <person name="Ovreas L."/>
            <person name="Rohde M."/>
            <person name="Galperin M.Y."/>
            <person name="Jogler C."/>
        </authorList>
    </citation>
    <scope>NUCLEOTIDE SEQUENCE [LARGE SCALE GENOMIC DNA]</scope>
    <source>
        <strain evidence="3 4">ElP</strain>
    </source>
</reference>
<dbReference type="OrthoDB" id="290318at2"/>
<protein>
    <recommendedName>
        <fullName evidence="2">SCP domain-containing protein</fullName>
    </recommendedName>
</protein>
<dbReference type="RefSeq" id="WP_145267552.1">
    <property type="nucleotide sequence ID" value="NZ_CP036426.1"/>
</dbReference>
<feature type="chain" id="PRO_5022001012" description="SCP domain-containing protein" evidence="1">
    <location>
        <begin position="33"/>
        <end position="267"/>
    </location>
</feature>
<dbReference type="SUPFAM" id="SSF55797">
    <property type="entry name" value="PR-1-like"/>
    <property type="match status" value="1"/>
</dbReference>
<dbReference type="Proteomes" id="UP000317835">
    <property type="component" value="Chromosome"/>
</dbReference>
<dbReference type="Pfam" id="PF00188">
    <property type="entry name" value="CAP"/>
    <property type="match status" value="1"/>
</dbReference>
<gene>
    <name evidence="3" type="ORF">ElP_09830</name>
</gene>
<dbReference type="AlphaFoldDB" id="A0A518GX36"/>
<dbReference type="InterPro" id="IPR014044">
    <property type="entry name" value="CAP_dom"/>
</dbReference>
<organism evidence="3 4">
    <name type="scientific">Tautonia plasticadhaerens</name>
    <dbReference type="NCBI Taxonomy" id="2527974"/>
    <lineage>
        <taxon>Bacteria</taxon>
        <taxon>Pseudomonadati</taxon>
        <taxon>Planctomycetota</taxon>
        <taxon>Planctomycetia</taxon>
        <taxon>Isosphaerales</taxon>
        <taxon>Isosphaeraceae</taxon>
        <taxon>Tautonia</taxon>
    </lineage>
</organism>
<evidence type="ECO:0000313" key="3">
    <source>
        <dbReference type="EMBL" id="QDV33141.1"/>
    </source>
</evidence>
<dbReference type="Gene3D" id="3.40.33.10">
    <property type="entry name" value="CAP"/>
    <property type="match status" value="1"/>
</dbReference>
<feature type="domain" description="SCP" evidence="2">
    <location>
        <begin position="176"/>
        <end position="256"/>
    </location>
</feature>
<evidence type="ECO:0000313" key="4">
    <source>
        <dbReference type="Proteomes" id="UP000317835"/>
    </source>
</evidence>
<accession>A0A518GX36</accession>
<sequence precursor="true">MNRTTTRVPARSFILLALTLVVSAPAARPAIAAESTDPLWGLMTVLIRATAPDGPVVPDETPALRSGDAELRGLLEGAVRVAQQPVQVQAAQPTYAPRYQYQYPVAPGGYRMVQNPVNAAVTYWTGQPAAQPTYAQPTYAQPAAAAPAQPAVAPAQPAAAQPATAYGDPYGFTAWLNGVRAQYGLSAVSYDANLSAWANANNAQQNSQGMGHHVMGPARRQNSAMGSAGSIGSQWLASPAHAAALLDPSIRVIGIAGMGAYWTFNAY</sequence>